<keyword evidence="2" id="KW-1185">Reference proteome</keyword>
<dbReference type="Proteomes" id="UP000254640">
    <property type="component" value="Unassembled WGS sequence"/>
</dbReference>
<dbReference type="EMBL" id="UGSO01000001">
    <property type="protein sequence ID" value="SUB18965.1"/>
    <property type="molecule type" value="Genomic_DNA"/>
</dbReference>
<protein>
    <submittedName>
        <fullName evidence="1">Uncharacterized protein</fullName>
    </submittedName>
</protein>
<dbReference type="AlphaFoldDB" id="A0A379AM14"/>
<proteinExistence type="predicted"/>
<evidence type="ECO:0000313" key="1">
    <source>
        <dbReference type="EMBL" id="SUB18965.1"/>
    </source>
</evidence>
<evidence type="ECO:0000313" key="2">
    <source>
        <dbReference type="Proteomes" id="UP000254640"/>
    </source>
</evidence>
<accession>A0A379AM14</accession>
<organism evidence="1 2">
    <name type="scientific">Enterobacter agglomerans</name>
    <name type="common">Erwinia herbicola</name>
    <name type="synonym">Pantoea agglomerans</name>
    <dbReference type="NCBI Taxonomy" id="549"/>
    <lineage>
        <taxon>Bacteria</taxon>
        <taxon>Pseudomonadati</taxon>
        <taxon>Pseudomonadota</taxon>
        <taxon>Gammaproteobacteria</taxon>
        <taxon>Enterobacterales</taxon>
        <taxon>Erwiniaceae</taxon>
        <taxon>Pantoea</taxon>
        <taxon>Pantoea agglomerans group</taxon>
    </lineage>
</organism>
<name>A0A379AM14_ENTAG</name>
<gene>
    <name evidence="1" type="ORF">NCTC9381_04940</name>
</gene>
<reference evidence="1 2" key="1">
    <citation type="submission" date="2018-06" db="EMBL/GenBank/DDBJ databases">
        <authorList>
            <consortium name="Pathogen Informatics"/>
            <person name="Doyle S."/>
        </authorList>
    </citation>
    <scope>NUCLEOTIDE SEQUENCE [LARGE SCALE GENOMIC DNA]</scope>
    <source>
        <strain evidence="1 2">NCTC9381</strain>
    </source>
</reference>
<sequence>MFGVTIRTNFNDLRQAHIDSEKPSYNPQPQT</sequence>